<evidence type="ECO:0000256" key="10">
    <source>
        <dbReference type="SAM" id="Phobius"/>
    </source>
</evidence>
<keyword evidence="6 12" id="KW-0067">ATP-binding</keyword>
<dbReference type="InterPro" id="IPR003593">
    <property type="entry name" value="AAA+_ATPase"/>
</dbReference>
<dbReference type="PANTHER" id="PTHR24221">
    <property type="entry name" value="ATP-BINDING CASSETTE SUB-FAMILY B"/>
    <property type="match status" value="1"/>
</dbReference>
<proteinExistence type="inferred from homology"/>
<keyword evidence="8 10" id="KW-0472">Membrane</keyword>
<comment type="similarity">
    <text evidence="9">Belongs to the ABC transporter superfamily. Lipid exporter (TC 3.A.1.106) family.</text>
</comment>
<keyword evidence="7 10" id="KW-1133">Transmembrane helix</keyword>
<dbReference type="GO" id="GO:0005886">
    <property type="term" value="C:plasma membrane"/>
    <property type="evidence" value="ECO:0007669"/>
    <property type="project" value="UniProtKB-SubCell"/>
</dbReference>
<dbReference type="Gene3D" id="1.20.1560.10">
    <property type="entry name" value="ABC transporter type 1, transmembrane domain"/>
    <property type="match status" value="1"/>
</dbReference>
<dbReference type="PROSITE" id="PS00211">
    <property type="entry name" value="ABC_TRANSPORTER_1"/>
    <property type="match status" value="1"/>
</dbReference>
<dbReference type="Pfam" id="PF00005">
    <property type="entry name" value="ABC_tran"/>
    <property type="match status" value="1"/>
</dbReference>
<dbReference type="GO" id="GO:0005524">
    <property type="term" value="F:ATP binding"/>
    <property type="evidence" value="ECO:0007669"/>
    <property type="project" value="UniProtKB-KW"/>
</dbReference>
<evidence type="ECO:0000256" key="2">
    <source>
        <dbReference type="ARBA" id="ARBA00022448"/>
    </source>
</evidence>
<comment type="subcellular location">
    <subcellularLocation>
        <location evidence="1">Cell membrane</location>
        <topology evidence="1">Multi-pass membrane protein</topology>
    </subcellularLocation>
</comment>
<dbReference type="AlphaFoldDB" id="A0A426UXD8"/>
<sequence>MAPPVTSGPASDRYESARAVLAVVRLLPRISRPRTALFAATTVLTAALPLAMTVATGLLIGAVPAAAQAGPGSPEARTAYLLLAAGATALLLGRLVSHLHDAVAFNLGRDLELLLQDRLLAAVARPVGIAHLEDDHVLALLRIARQLGADFIRPERAIRGLAAIAPEFLSAAGASAVLAHFNPWLGLAWLLAWPAIFIAMQADYTRVGKTAYMRSTEMRETEYLRDLAITAAPAKEIRVWGLMDWLLDRYDRQWHDRMDHAARHQRLRPATAVGVIGTLLALTAATAFALADAGLTGAVGFAALAVYLVALTTMFNFSAFDDTAAFLSLGALPVPKVLALEHELAEGNPTPTAELPATAPAETIRFEQVDFAYPGADRPVIAGLDLEIQAGTSLAVVGHNGAGKTSLVKLLAGLYEPTGGRITADGTDLAAVDPAAWRTRLSALFQDFTRYQLTVRDNIAFGAPHLAADTDRIWKACEPMGIRALVESLPNGLDTVLSSEYGGGTDLSGGQWQRIALARALFAVQAGAKVLILDEPAAALDVRAEAELYEQFLDITAGLTTIVISHRFSTVRRADRIVVLDGGRVVEDGSHDDLMALGGRYAEAFTLQADRLARTSQEQQ</sequence>
<keyword evidence="2" id="KW-0813">Transport</keyword>
<evidence type="ECO:0000256" key="7">
    <source>
        <dbReference type="ARBA" id="ARBA00022989"/>
    </source>
</evidence>
<dbReference type="SUPFAM" id="SSF90123">
    <property type="entry name" value="ABC transporter transmembrane region"/>
    <property type="match status" value="1"/>
</dbReference>
<feature type="transmembrane region" description="Helical" evidence="10">
    <location>
        <begin position="35"/>
        <end position="67"/>
    </location>
</feature>
<evidence type="ECO:0000256" key="8">
    <source>
        <dbReference type="ARBA" id="ARBA00023136"/>
    </source>
</evidence>
<dbReference type="InterPro" id="IPR039421">
    <property type="entry name" value="Type_1_exporter"/>
</dbReference>
<dbReference type="InterPro" id="IPR027417">
    <property type="entry name" value="P-loop_NTPase"/>
</dbReference>
<dbReference type="GO" id="GO:0016887">
    <property type="term" value="F:ATP hydrolysis activity"/>
    <property type="evidence" value="ECO:0007669"/>
    <property type="project" value="InterPro"/>
</dbReference>
<dbReference type="InterPro" id="IPR017871">
    <property type="entry name" value="ABC_transporter-like_CS"/>
</dbReference>
<dbReference type="RefSeq" id="WP_125247796.1">
    <property type="nucleotide sequence ID" value="NZ_RSEB01000003.1"/>
</dbReference>
<evidence type="ECO:0000256" key="5">
    <source>
        <dbReference type="ARBA" id="ARBA00022741"/>
    </source>
</evidence>
<reference evidence="12 13" key="1">
    <citation type="submission" date="2018-12" db="EMBL/GenBank/DDBJ databases">
        <title>Glycomyces sp. YIM 121974 draft genome.</title>
        <authorList>
            <person name="Li Q."/>
        </authorList>
    </citation>
    <scope>NUCLEOTIDE SEQUENCE [LARGE SCALE GENOMIC DNA]</scope>
    <source>
        <strain evidence="12 13">YIM 121974</strain>
    </source>
</reference>
<keyword evidence="13" id="KW-1185">Reference proteome</keyword>
<keyword evidence="4 10" id="KW-0812">Transmembrane</keyword>
<evidence type="ECO:0000313" key="12">
    <source>
        <dbReference type="EMBL" id="RRR99282.1"/>
    </source>
</evidence>
<feature type="transmembrane region" description="Helical" evidence="10">
    <location>
        <begin position="79"/>
        <end position="97"/>
    </location>
</feature>
<dbReference type="SMART" id="SM00382">
    <property type="entry name" value="AAA"/>
    <property type="match status" value="1"/>
</dbReference>
<dbReference type="PROSITE" id="PS50893">
    <property type="entry name" value="ABC_TRANSPORTER_2"/>
    <property type="match status" value="1"/>
</dbReference>
<dbReference type="SUPFAM" id="SSF52540">
    <property type="entry name" value="P-loop containing nucleoside triphosphate hydrolases"/>
    <property type="match status" value="1"/>
</dbReference>
<dbReference type="InterPro" id="IPR003439">
    <property type="entry name" value="ABC_transporter-like_ATP-bd"/>
</dbReference>
<dbReference type="PANTHER" id="PTHR24221:SF654">
    <property type="entry name" value="ATP-BINDING CASSETTE SUB-FAMILY B MEMBER 6"/>
    <property type="match status" value="1"/>
</dbReference>
<feature type="transmembrane region" description="Helical" evidence="10">
    <location>
        <begin position="187"/>
        <end position="204"/>
    </location>
</feature>
<feature type="transmembrane region" description="Helical" evidence="10">
    <location>
        <begin position="297"/>
        <end position="317"/>
    </location>
</feature>
<comment type="caution">
    <text evidence="12">The sequence shown here is derived from an EMBL/GenBank/DDBJ whole genome shotgun (WGS) entry which is preliminary data.</text>
</comment>
<accession>A0A426UXD8</accession>
<evidence type="ECO:0000313" key="13">
    <source>
        <dbReference type="Proteomes" id="UP000277256"/>
    </source>
</evidence>
<feature type="transmembrane region" description="Helical" evidence="10">
    <location>
        <begin position="270"/>
        <end position="291"/>
    </location>
</feature>
<keyword evidence="3" id="KW-1003">Cell membrane</keyword>
<evidence type="ECO:0000256" key="6">
    <source>
        <dbReference type="ARBA" id="ARBA00022840"/>
    </source>
</evidence>
<dbReference type="InterPro" id="IPR036640">
    <property type="entry name" value="ABC1_TM_sf"/>
</dbReference>
<dbReference type="EMBL" id="RSEB01000003">
    <property type="protein sequence ID" value="RRR99282.1"/>
    <property type="molecule type" value="Genomic_DNA"/>
</dbReference>
<gene>
    <name evidence="12" type="ORF">EIW28_11175</name>
</gene>
<dbReference type="Proteomes" id="UP000277256">
    <property type="component" value="Unassembled WGS sequence"/>
</dbReference>
<evidence type="ECO:0000259" key="11">
    <source>
        <dbReference type="PROSITE" id="PS50893"/>
    </source>
</evidence>
<dbReference type="GO" id="GO:0034040">
    <property type="term" value="F:ATPase-coupled lipid transmembrane transporter activity"/>
    <property type="evidence" value="ECO:0007669"/>
    <property type="project" value="TreeGrafter"/>
</dbReference>
<evidence type="ECO:0000256" key="9">
    <source>
        <dbReference type="ARBA" id="ARBA00061644"/>
    </source>
</evidence>
<name>A0A426UXD8_9ACTN</name>
<dbReference type="FunFam" id="3.40.50.300:FF:000299">
    <property type="entry name" value="ABC transporter ATP-binding protein/permease"/>
    <property type="match status" value="1"/>
</dbReference>
<evidence type="ECO:0000256" key="4">
    <source>
        <dbReference type="ARBA" id="ARBA00022692"/>
    </source>
</evidence>
<feature type="domain" description="ABC transporter" evidence="11">
    <location>
        <begin position="364"/>
        <end position="607"/>
    </location>
</feature>
<dbReference type="Gene3D" id="3.40.50.300">
    <property type="entry name" value="P-loop containing nucleotide triphosphate hydrolases"/>
    <property type="match status" value="1"/>
</dbReference>
<evidence type="ECO:0000256" key="3">
    <source>
        <dbReference type="ARBA" id="ARBA00022475"/>
    </source>
</evidence>
<keyword evidence="5" id="KW-0547">Nucleotide-binding</keyword>
<dbReference type="OrthoDB" id="9806127at2"/>
<evidence type="ECO:0000256" key="1">
    <source>
        <dbReference type="ARBA" id="ARBA00004651"/>
    </source>
</evidence>
<organism evidence="12 13">
    <name type="scientific">Glycomyces terrestris</name>
    <dbReference type="NCBI Taxonomy" id="2493553"/>
    <lineage>
        <taxon>Bacteria</taxon>
        <taxon>Bacillati</taxon>
        <taxon>Actinomycetota</taxon>
        <taxon>Actinomycetes</taxon>
        <taxon>Glycomycetales</taxon>
        <taxon>Glycomycetaceae</taxon>
        <taxon>Glycomyces</taxon>
    </lineage>
</organism>
<protein>
    <submittedName>
        <fullName evidence="12">ATP-binding cassette domain-containing protein</fullName>
    </submittedName>
</protein>